<evidence type="ECO:0000256" key="2">
    <source>
        <dbReference type="ARBA" id="ARBA00022840"/>
    </source>
</evidence>
<evidence type="ECO:0000313" key="7">
    <source>
        <dbReference type="EMBL" id="MPY58338.1"/>
    </source>
</evidence>
<dbReference type="PIRSF" id="PIRSF005052">
    <property type="entry name" value="P-loopkin"/>
    <property type="match status" value="1"/>
</dbReference>
<comment type="caution">
    <text evidence="7">The sequence shown here is derived from an EMBL/GenBank/DDBJ whole genome shotgun (WGS) entry which is preliminary data.</text>
</comment>
<dbReference type="OrthoDB" id="9784461at2"/>
<dbReference type="GO" id="GO:0005525">
    <property type="term" value="F:GTP binding"/>
    <property type="evidence" value="ECO:0007669"/>
    <property type="project" value="UniProtKB-UniRule"/>
</dbReference>
<dbReference type="InterPro" id="IPR053931">
    <property type="entry name" value="RapZ_C"/>
</dbReference>
<evidence type="ECO:0000313" key="8">
    <source>
        <dbReference type="Proteomes" id="UP000400924"/>
    </source>
</evidence>
<keyword evidence="1 4" id="KW-0547">Nucleotide-binding</keyword>
<proteinExistence type="inferred from homology"/>
<gene>
    <name evidence="7" type="primary">rapZ</name>
    <name evidence="7" type="ORF">FNH08_14505</name>
</gene>
<name>A0A5N8XH84_9ACTN</name>
<dbReference type="SUPFAM" id="SSF52540">
    <property type="entry name" value="P-loop containing nucleoside triphosphate hydrolases"/>
    <property type="match status" value="1"/>
</dbReference>
<feature type="domain" description="RapZ C-terminal" evidence="6">
    <location>
        <begin position="172"/>
        <end position="291"/>
    </location>
</feature>
<feature type="domain" description="RapZ-like N-terminal" evidence="5">
    <location>
        <begin position="10"/>
        <end position="163"/>
    </location>
</feature>
<dbReference type="Proteomes" id="UP000400924">
    <property type="component" value="Unassembled WGS sequence"/>
</dbReference>
<organism evidence="7 8">
    <name type="scientific">Streptomyces spongiae</name>
    <dbReference type="NCBI Taxonomy" id="565072"/>
    <lineage>
        <taxon>Bacteria</taxon>
        <taxon>Bacillati</taxon>
        <taxon>Actinomycetota</taxon>
        <taxon>Actinomycetes</taxon>
        <taxon>Kitasatosporales</taxon>
        <taxon>Streptomycetaceae</taxon>
        <taxon>Streptomyces</taxon>
    </lineage>
</organism>
<evidence type="ECO:0000259" key="6">
    <source>
        <dbReference type="Pfam" id="PF22740"/>
    </source>
</evidence>
<dbReference type="Pfam" id="PF03668">
    <property type="entry name" value="RapZ-like_N"/>
    <property type="match status" value="1"/>
</dbReference>
<evidence type="ECO:0000256" key="4">
    <source>
        <dbReference type="HAMAP-Rule" id="MF_00636"/>
    </source>
</evidence>
<accession>A0A5N8XH84</accession>
<dbReference type="InterPro" id="IPR005337">
    <property type="entry name" value="RapZ-like"/>
</dbReference>
<evidence type="ECO:0000256" key="1">
    <source>
        <dbReference type="ARBA" id="ARBA00022741"/>
    </source>
</evidence>
<feature type="binding site" evidence="4">
    <location>
        <begin position="16"/>
        <end position="23"/>
    </location>
    <ligand>
        <name>ATP</name>
        <dbReference type="ChEBI" id="CHEBI:30616"/>
    </ligand>
</feature>
<keyword evidence="3 4" id="KW-0342">GTP-binding</keyword>
<evidence type="ECO:0000259" key="5">
    <source>
        <dbReference type="Pfam" id="PF03668"/>
    </source>
</evidence>
<reference evidence="7 8" key="1">
    <citation type="submission" date="2019-07" db="EMBL/GenBank/DDBJ databases">
        <title>New species of Amycolatopsis and Streptomyces.</title>
        <authorList>
            <person name="Duangmal K."/>
            <person name="Teo W.F.A."/>
            <person name="Lipun K."/>
        </authorList>
    </citation>
    <scope>NUCLEOTIDE SEQUENCE [LARGE SCALE GENOMIC DNA]</scope>
    <source>
        <strain evidence="7 8">NBRC 106415</strain>
    </source>
</reference>
<dbReference type="HAMAP" id="MF_00636">
    <property type="entry name" value="RapZ_like"/>
    <property type="match status" value="1"/>
</dbReference>
<keyword evidence="2 4" id="KW-0067">ATP-binding</keyword>
<dbReference type="NCBIfam" id="NF003828">
    <property type="entry name" value="PRK05416.1"/>
    <property type="match status" value="1"/>
</dbReference>
<keyword evidence="8" id="KW-1185">Reference proteome</keyword>
<sequence>MPPSPGSKTEVVVITGLSGAGRSLAADHLEDLGWFAIDNLPPKLAPKVVELAQAPKSSITRVALAVGTGHYQDEVLPMLAWLRSSGAQVRVLFLEAATDVLVRRFDHTRRRHPLADGDDQHLVSAIGQERELLAPVRNEADVVLDTSALNVHELRRRLGTLFADTRTGPGVQMTVLSFGYKHGLPLDADIVFDCRFLPNPHYVEELRPLTGLHPPVSEYVLAQPTAQSFLQDAERMLGRLLPAYIDEGRAYLTVALGCTGGQHRSVAMAEQLAVVLRTLGVTPGVLHRDVHK</sequence>
<dbReference type="InterPro" id="IPR027417">
    <property type="entry name" value="P-loop_NTPase"/>
</dbReference>
<dbReference type="InterPro" id="IPR053930">
    <property type="entry name" value="RapZ-like_N"/>
</dbReference>
<dbReference type="Pfam" id="PF22740">
    <property type="entry name" value="PapZ_C"/>
    <property type="match status" value="1"/>
</dbReference>
<dbReference type="AlphaFoldDB" id="A0A5N8XH84"/>
<dbReference type="EMBL" id="VJZC01000079">
    <property type="protein sequence ID" value="MPY58338.1"/>
    <property type="molecule type" value="Genomic_DNA"/>
</dbReference>
<dbReference type="RefSeq" id="WP_152771885.1">
    <property type="nucleotide sequence ID" value="NZ_VJZC01000079.1"/>
</dbReference>
<protein>
    <submittedName>
        <fullName evidence="7">RNase adapter RapZ</fullName>
    </submittedName>
</protein>
<dbReference type="PANTHER" id="PTHR30448:SF0">
    <property type="entry name" value="RNASE ADAPTER PROTEIN RAPZ"/>
    <property type="match status" value="1"/>
</dbReference>
<dbReference type="GO" id="GO:0005524">
    <property type="term" value="F:ATP binding"/>
    <property type="evidence" value="ECO:0007669"/>
    <property type="project" value="UniProtKB-UniRule"/>
</dbReference>
<dbReference type="PANTHER" id="PTHR30448">
    <property type="entry name" value="RNASE ADAPTER PROTEIN RAPZ"/>
    <property type="match status" value="1"/>
</dbReference>
<evidence type="ECO:0000256" key="3">
    <source>
        <dbReference type="ARBA" id="ARBA00023134"/>
    </source>
</evidence>
<comment type="caution">
    <text evidence="4">Lacks conserved residue(s) required for the propagation of feature annotation.</text>
</comment>